<evidence type="ECO:0000313" key="8">
    <source>
        <dbReference type="Proteomes" id="UP000887577"/>
    </source>
</evidence>
<evidence type="ECO:0000256" key="2">
    <source>
        <dbReference type="ARBA" id="ARBA00022490"/>
    </source>
</evidence>
<dbReference type="FunFam" id="1.20.5.1430:FF:000001">
    <property type="entry name" value="microtubule-associated protein RP/EB family member 1"/>
    <property type="match status" value="1"/>
</dbReference>
<feature type="domain" description="EB1 C-terminal" evidence="7">
    <location>
        <begin position="1"/>
        <end position="53"/>
    </location>
</feature>
<dbReference type="InterPro" id="IPR036133">
    <property type="entry name" value="EB1_C_sf"/>
</dbReference>
<dbReference type="PROSITE" id="PS51230">
    <property type="entry name" value="EB1_C"/>
    <property type="match status" value="1"/>
</dbReference>
<name>A0A914Y995_9BILA</name>
<keyword evidence="3 5" id="KW-0493">Microtubule</keyword>
<dbReference type="PANTHER" id="PTHR10623">
    <property type="entry name" value="MICROTUBULE-ASSOCIATED PROTEIN RP/EB FAMILY MEMBER"/>
    <property type="match status" value="1"/>
</dbReference>
<dbReference type="WBParaSite" id="PSU_v2.g15333.t1">
    <property type="protein sequence ID" value="PSU_v2.g15333.t1"/>
    <property type="gene ID" value="PSU_v2.g15333"/>
</dbReference>
<dbReference type="InterPro" id="IPR027328">
    <property type="entry name" value="MAPRE"/>
</dbReference>
<dbReference type="InterPro" id="IPR004953">
    <property type="entry name" value="EB1_C"/>
</dbReference>
<dbReference type="Gene3D" id="1.20.5.1430">
    <property type="match status" value="1"/>
</dbReference>
<dbReference type="GO" id="GO:0005874">
    <property type="term" value="C:microtubule"/>
    <property type="evidence" value="ECO:0007669"/>
    <property type="project" value="UniProtKB-KW"/>
</dbReference>
<keyword evidence="2" id="KW-0963">Cytoplasm</keyword>
<dbReference type="SUPFAM" id="SSF140612">
    <property type="entry name" value="EB1 dimerisation domain-like"/>
    <property type="match status" value="1"/>
</dbReference>
<evidence type="ECO:0000256" key="1">
    <source>
        <dbReference type="ARBA" id="ARBA00004245"/>
    </source>
</evidence>
<proteinExistence type="predicted"/>
<dbReference type="Pfam" id="PF03271">
    <property type="entry name" value="EB1"/>
    <property type="match status" value="1"/>
</dbReference>
<evidence type="ECO:0000256" key="4">
    <source>
        <dbReference type="ARBA" id="ARBA00023212"/>
    </source>
</evidence>
<evidence type="ECO:0000256" key="5">
    <source>
        <dbReference type="PROSITE-ProRule" id="PRU00576"/>
    </source>
</evidence>
<evidence type="ECO:0000256" key="6">
    <source>
        <dbReference type="SAM" id="MobiDB-lite"/>
    </source>
</evidence>
<feature type="region of interest" description="Disordered" evidence="6">
    <location>
        <begin position="52"/>
        <end position="71"/>
    </location>
</feature>
<protein>
    <submittedName>
        <fullName evidence="9">EB1 C-terminal domain-containing protein</fullName>
    </submittedName>
</protein>
<keyword evidence="4" id="KW-0206">Cytoskeleton</keyword>
<reference evidence="9" key="1">
    <citation type="submission" date="2022-11" db="UniProtKB">
        <authorList>
            <consortium name="WormBaseParasite"/>
        </authorList>
    </citation>
    <scope>IDENTIFICATION</scope>
</reference>
<comment type="subcellular location">
    <subcellularLocation>
        <location evidence="1">Cytoplasm</location>
        <location evidence="1">Cytoskeleton</location>
    </subcellularLocation>
</comment>
<dbReference type="Proteomes" id="UP000887577">
    <property type="component" value="Unplaced"/>
</dbReference>
<dbReference type="GO" id="GO:0008017">
    <property type="term" value="F:microtubule binding"/>
    <property type="evidence" value="ECO:0007669"/>
    <property type="project" value="InterPro"/>
</dbReference>
<keyword evidence="8" id="KW-1185">Reference proteome</keyword>
<organism evidence="8 9">
    <name type="scientific">Panagrolaimus superbus</name>
    <dbReference type="NCBI Taxonomy" id="310955"/>
    <lineage>
        <taxon>Eukaryota</taxon>
        <taxon>Metazoa</taxon>
        <taxon>Ecdysozoa</taxon>
        <taxon>Nematoda</taxon>
        <taxon>Chromadorea</taxon>
        <taxon>Rhabditida</taxon>
        <taxon>Tylenchina</taxon>
        <taxon>Panagrolaimomorpha</taxon>
        <taxon>Panagrolaimoidea</taxon>
        <taxon>Panagrolaimidae</taxon>
        <taxon>Panagrolaimus</taxon>
    </lineage>
</organism>
<accession>A0A914Y995</accession>
<evidence type="ECO:0000313" key="9">
    <source>
        <dbReference type="WBParaSite" id="PSU_v2.g15333.t1"/>
    </source>
</evidence>
<dbReference type="AlphaFoldDB" id="A0A914Y995"/>
<evidence type="ECO:0000256" key="3">
    <source>
        <dbReference type="ARBA" id="ARBA00022701"/>
    </source>
</evidence>
<evidence type="ECO:0000259" key="7">
    <source>
        <dbReference type="PROSITE" id="PS51230"/>
    </source>
</evidence>
<sequence length="71" mass="7798">MDEAIIALEKERDFYFSKLRSIEVMCQDNDATGQLPTQKVLNILYETEDGFAVPPEDEATNGGANGVESAT</sequence>